<dbReference type="InterPro" id="IPR003423">
    <property type="entry name" value="OMP_efflux"/>
</dbReference>
<dbReference type="Gene3D" id="1.20.1600.10">
    <property type="entry name" value="Outer membrane efflux proteins (OEP)"/>
    <property type="match status" value="1"/>
</dbReference>
<protein>
    <submittedName>
        <fullName evidence="3">NodT family efflux transporter outer membrane factor (OMF) lipoprotein</fullName>
    </submittedName>
</protein>
<dbReference type="PROSITE" id="PS51257">
    <property type="entry name" value="PROKAR_LIPOPROTEIN"/>
    <property type="match status" value="1"/>
</dbReference>
<keyword evidence="4" id="KW-1185">Reference proteome</keyword>
<evidence type="ECO:0000256" key="2">
    <source>
        <dbReference type="RuleBase" id="RU362097"/>
    </source>
</evidence>
<name>A0ABU2C9L5_9BURK</name>
<proteinExistence type="inferred from homology"/>
<keyword evidence="2" id="KW-0564">Palmitate</keyword>
<keyword evidence="2" id="KW-0812">Transmembrane</keyword>
<keyword evidence="2 3" id="KW-0449">Lipoprotein</keyword>
<feature type="signal peptide" evidence="2">
    <location>
        <begin position="1"/>
        <end position="24"/>
    </location>
</feature>
<dbReference type="Pfam" id="PF02321">
    <property type="entry name" value="OEP"/>
    <property type="match status" value="2"/>
</dbReference>
<dbReference type="Proteomes" id="UP001180487">
    <property type="component" value="Unassembled WGS sequence"/>
</dbReference>
<dbReference type="EMBL" id="JAVDXT010000002">
    <property type="protein sequence ID" value="MDR7378021.1"/>
    <property type="molecule type" value="Genomic_DNA"/>
</dbReference>
<accession>A0ABU2C9L5</accession>
<comment type="caution">
    <text evidence="3">The sequence shown here is derived from an EMBL/GenBank/DDBJ whole genome shotgun (WGS) entry which is preliminary data.</text>
</comment>
<gene>
    <name evidence="3" type="ORF">J2X19_002700</name>
</gene>
<comment type="similarity">
    <text evidence="1 2">Belongs to the outer membrane factor (OMF) (TC 1.B.17) family.</text>
</comment>
<comment type="subcellular location">
    <subcellularLocation>
        <location evidence="2">Cell membrane</location>
        <topology evidence="2">Lipid-anchor</topology>
    </subcellularLocation>
</comment>
<feature type="chain" id="PRO_5044952561" evidence="2">
    <location>
        <begin position="25"/>
        <end position="455"/>
    </location>
</feature>
<keyword evidence="2" id="KW-0732">Signal</keyword>
<dbReference type="NCBIfam" id="TIGR01845">
    <property type="entry name" value="outer_NodT"/>
    <property type="match status" value="1"/>
</dbReference>
<dbReference type="RefSeq" id="WP_310373834.1">
    <property type="nucleotide sequence ID" value="NZ_JAVDXT010000002.1"/>
</dbReference>
<dbReference type="PANTHER" id="PTHR30203:SF33">
    <property type="entry name" value="BLR4455 PROTEIN"/>
    <property type="match status" value="1"/>
</dbReference>
<evidence type="ECO:0000313" key="4">
    <source>
        <dbReference type="Proteomes" id="UP001180487"/>
    </source>
</evidence>
<keyword evidence="2" id="KW-1134">Transmembrane beta strand</keyword>
<dbReference type="Gene3D" id="2.20.200.10">
    <property type="entry name" value="Outer membrane efflux proteins (OEP)"/>
    <property type="match status" value="1"/>
</dbReference>
<evidence type="ECO:0000256" key="1">
    <source>
        <dbReference type="ARBA" id="ARBA00007613"/>
    </source>
</evidence>
<keyword evidence="2" id="KW-0472">Membrane</keyword>
<dbReference type="InterPro" id="IPR010131">
    <property type="entry name" value="MdtP/NodT-like"/>
</dbReference>
<reference evidence="3 4" key="1">
    <citation type="submission" date="2023-07" db="EMBL/GenBank/DDBJ databases">
        <title>Sorghum-associated microbial communities from plants grown in Nebraska, USA.</title>
        <authorList>
            <person name="Schachtman D."/>
        </authorList>
    </citation>
    <scope>NUCLEOTIDE SEQUENCE [LARGE SCALE GENOMIC DNA]</scope>
    <source>
        <strain evidence="3 4">BE313</strain>
    </source>
</reference>
<sequence>MLPKFPLACGCALLLAACSTTPPYQVPSAPATNAFKETGVWQSADPQAAAVPDDWWLLFNDPVLNDLQTRVGNNQNLLGSAAQIRIAQAALGSSRAALSPTLGAGLSASRSASPSAGAANSVALTGSASWELDLWGRLSGAVTGDQARVQASQDDLAAARLSLQATLAQTYFSLRAAEAQSALLERSVQAYQRSLELTQNRYQGGVASAGDVAQAQTQLKTTAAQQVDADSSRAQLEHALAVLLGLAPSEFSLARTAALPAAPLVPDQLPASLLQRRPDIAAAERRVAAAYAQIGVAKAAFFPALTLSASAGYKGSSLANLISAPNLLWSIGPALALTAFDGGQRQSAVDSARASTDAATASYRQTVLTALQEVEDNLVIAGSLQQEAALQTEALAAANRSLEIVKNQYQSGTVSYLNVVIAQATALSSERSLLDLQNRRLAATNQLLKNIAGRW</sequence>
<organism evidence="3 4">
    <name type="scientific">Rhodoferax ferrireducens</name>
    <dbReference type="NCBI Taxonomy" id="192843"/>
    <lineage>
        <taxon>Bacteria</taxon>
        <taxon>Pseudomonadati</taxon>
        <taxon>Pseudomonadota</taxon>
        <taxon>Betaproteobacteria</taxon>
        <taxon>Burkholderiales</taxon>
        <taxon>Comamonadaceae</taxon>
        <taxon>Rhodoferax</taxon>
    </lineage>
</organism>
<dbReference type="SUPFAM" id="SSF56954">
    <property type="entry name" value="Outer membrane efflux proteins (OEP)"/>
    <property type="match status" value="1"/>
</dbReference>
<evidence type="ECO:0000313" key="3">
    <source>
        <dbReference type="EMBL" id="MDR7378021.1"/>
    </source>
</evidence>
<dbReference type="PANTHER" id="PTHR30203">
    <property type="entry name" value="OUTER MEMBRANE CATION EFFLUX PROTEIN"/>
    <property type="match status" value="1"/>
</dbReference>